<dbReference type="EMBL" id="LR796304">
    <property type="protein sequence ID" value="CAB4135825.1"/>
    <property type="molecule type" value="Genomic_DNA"/>
</dbReference>
<name>A0A6J5LN35_9CAUD</name>
<reference evidence="1" key="1">
    <citation type="submission" date="2020-04" db="EMBL/GenBank/DDBJ databases">
        <authorList>
            <person name="Chiriac C."/>
            <person name="Salcher M."/>
            <person name="Ghai R."/>
            <person name="Kavagutti S V."/>
        </authorList>
    </citation>
    <scope>NUCLEOTIDE SEQUENCE</scope>
</reference>
<organism evidence="1">
    <name type="scientific">uncultured Caudovirales phage</name>
    <dbReference type="NCBI Taxonomy" id="2100421"/>
    <lineage>
        <taxon>Viruses</taxon>
        <taxon>Duplodnaviria</taxon>
        <taxon>Heunggongvirae</taxon>
        <taxon>Uroviricota</taxon>
        <taxon>Caudoviricetes</taxon>
        <taxon>Peduoviridae</taxon>
        <taxon>Maltschvirus</taxon>
        <taxon>Maltschvirus maltsch</taxon>
    </lineage>
</organism>
<evidence type="ECO:0000313" key="1">
    <source>
        <dbReference type="EMBL" id="CAB4135825.1"/>
    </source>
</evidence>
<gene>
    <name evidence="1" type="ORF">UFOVP286_75</name>
</gene>
<proteinExistence type="predicted"/>
<protein>
    <submittedName>
        <fullName evidence="1">Uncharacterized protein</fullName>
    </submittedName>
</protein>
<sequence>MKKIYCLLLLSLSVSNANAININKNINVSPIFSAQLMSPDIEDPQFITESKAYFDTQMGIKANYQAYNIIAQTNRVLNKEQIMNVITRDTGVPLSAKIQTTIDTVRFGRQFGKFLPTINIANVQVAETISSGSYVLGKRKNSMIVPAGSLYYIVDKNFSLSIDYYPQLKEVYVDRAVAISANYSF</sequence>
<accession>A0A6J5LN35</accession>